<organism evidence="1 2">
    <name type="scientific">Epilithonimonas ginsengisoli</name>
    <dbReference type="NCBI Taxonomy" id="1245592"/>
    <lineage>
        <taxon>Bacteria</taxon>
        <taxon>Pseudomonadati</taxon>
        <taxon>Bacteroidota</taxon>
        <taxon>Flavobacteriia</taxon>
        <taxon>Flavobacteriales</taxon>
        <taxon>Weeksellaceae</taxon>
        <taxon>Chryseobacterium group</taxon>
        <taxon>Epilithonimonas</taxon>
    </lineage>
</organism>
<dbReference type="RefSeq" id="WP_318767748.1">
    <property type="nucleotide sequence ID" value="NZ_JAMXLT020000011.1"/>
</dbReference>
<proteinExistence type="predicted"/>
<feature type="non-terminal residue" evidence="1">
    <location>
        <position position="1"/>
    </location>
</feature>
<comment type="caution">
    <text evidence="1">The sequence shown here is derived from an EMBL/GenBank/DDBJ whole genome shotgun (WGS) entry which is preliminary data.</text>
</comment>
<name>A0ABU4JGT3_9FLAO</name>
<gene>
    <name evidence="1" type="ORF">NG800_008080</name>
</gene>
<evidence type="ECO:0000313" key="2">
    <source>
        <dbReference type="Proteomes" id="UP001204439"/>
    </source>
</evidence>
<dbReference type="EMBL" id="JAMXLT020000011">
    <property type="protein sequence ID" value="MDW8548865.1"/>
    <property type="molecule type" value="Genomic_DNA"/>
</dbReference>
<sequence length="61" mass="6565">AGASVPLVHYLKSSMLYKLQEDTSQSLAPAAEGRTLFYNLAIAGGKSKIHILCFGSVLYFS</sequence>
<reference evidence="1 2" key="1">
    <citation type="submission" date="2023-11" db="EMBL/GenBank/DDBJ databases">
        <title>First isolation, identification, and characterization of non-pathogenic Epilithonimonas ginsengisoli isolated from diseased farmed rainbow trout (Oncorhynchus mykiss) in Chile.</title>
        <authorList>
            <person name="Miranda C.D."/>
            <person name="Irgang R."/>
            <person name="Concha C."/>
            <person name="Rojas R."/>
            <person name="Avendano R."/>
        </authorList>
    </citation>
    <scope>NUCLEOTIDE SEQUENCE [LARGE SCALE GENOMIC DNA]</scope>
    <source>
        <strain evidence="1 2">FP99</strain>
    </source>
</reference>
<evidence type="ECO:0000313" key="1">
    <source>
        <dbReference type="EMBL" id="MDW8548865.1"/>
    </source>
</evidence>
<protein>
    <submittedName>
        <fullName evidence="1">Uncharacterized protein</fullName>
    </submittedName>
</protein>
<dbReference type="Proteomes" id="UP001204439">
    <property type="component" value="Unassembled WGS sequence"/>
</dbReference>
<accession>A0ABU4JGT3</accession>
<keyword evidence="2" id="KW-1185">Reference proteome</keyword>